<dbReference type="EMBL" id="CP114058">
    <property type="protein sequence ID" value="WAT00754.1"/>
    <property type="molecule type" value="Genomic_DNA"/>
</dbReference>
<sequence length="71" mass="8218">MLHFGNGRRKIKQLDPSPCKYAAQIASRASQRTLIYGTAEDFIPETGKLRMVLSRQTRPRGQVRQLDMWIE</sequence>
<reference evidence="1" key="1">
    <citation type="submission" date="2022-12" db="EMBL/GenBank/DDBJ databases">
        <title>Complete genome sequence of an Australian strain of Rouxiella badensis DAR84756 and resolution of the R. badensis DSM100043 and R. chamberiensis DSM28324 genomes.</title>
        <authorList>
            <person name="Paul S."/>
            <person name="Anderson P.J."/>
            <person name="Maynard G."/>
            <person name="Dyall-Smith M."/>
            <person name="Kudinha T."/>
        </authorList>
    </citation>
    <scope>NUCLEOTIDE SEQUENCE</scope>
    <source>
        <strain evidence="1">DSM 28324</strain>
    </source>
</reference>
<organism evidence="1 2">
    <name type="scientific">Rouxiella chamberiensis</name>
    <dbReference type="NCBI Taxonomy" id="1513468"/>
    <lineage>
        <taxon>Bacteria</taxon>
        <taxon>Pseudomonadati</taxon>
        <taxon>Pseudomonadota</taxon>
        <taxon>Gammaproteobacteria</taxon>
        <taxon>Enterobacterales</taxon>
        <taxon>Yersiniaceae</taxon>
        <taxon>Rouxiella</taxon>
    </lineage>
</organism>
<accession>A0ABY7HMZ7</accession>
<keyword evidence="2" id="KW-1185">Reference proteome</keyword>
<protein>
    <submittedName>
        <fullName evidence="1">Uncharacterized protein</fullName>
    </submittedName>
</protein>
<gene>
    <name evidence="1" type="ORF">O1V66_18235</name>
</gene>
<dbReference type="RefSeq" id="WP_269127951.1">
    <property type="nucleotide sequence ID" value="NZ_CP114058.1"/>
</dbReference>
<evidence type="ECO:0000313" key="2">
    <source>
        <dbReference type="Proteomes" id="UP001164712"/>
    </source>
</evidence>
<proteinExistence type="predicted"/>
<dbReference type="Proteomes" id="UP001164712">
    <property type="component" value="Chromosome"/>
</dbReference>
<evidence type="ECO:0000313" key="1">
    <source>
        <dbReference type="EMBL" id="WAT00754.1"/>
    </source>
</evidence>
<name>A0ABY7HMZ7_9GAMM</name>